<evidence type="ECO:0000259" key="15">
    <source>
        <dbReference type="Pfam" id="PF02729"/>
    </source>
</evidence>
<dbReference type="PRINTS" id="PR00100">
    <property type="entry name" value="AOTCASE"/>
</dbReference>
<dbReference type="NCBIfam" id="NF002032">
    <property type="entry name" value="PRK00856.1"/>
    <property type="match status" value="1"/>
</dbReference>
<dbReference type="FunFam" id="3.40.50.1370:FF:000002">
    <property type="entry name" value="Aspartate carbamoyltransferase 2"/>
    <property type="match status" value="1"/>
</dbReference>
<dbReference type="SUPFAM" id="SSF51395">
    <property type="entry name" value="FMN-linked oxidoreductases"/>
    <property type="match status" value="1"/>
</dbReference>
<evidence type="ECO:0000259" key="13">
    <source>
        <dbReference type="Pfam" id="PF00185"/>
    </source>
</evidence>
<dbReference type="GO" id="GO:0006207">
    <property type="term" value="P:'de novo' pyrimidine nucleobase biosynthetic process"/>
    <property type="evidence" value="ECO:0007669"/>
    <property type="project" value="InterPro"/>
</dbReference>
<dbReference type="PANTHER" id="PTHR45753:SF6">
    <property type="entry name" value="ASPARTATE CARBAMOYLTRANSFERASE"/>
    <property type="match status" value="1"/>
</dbReference>
<feature type="domain" description="Aspartate/ornithine carbamoyltransferase Asp/Orn-binding" evidence="13">
    <location>
        <begin position="158"/>
        <end position="309"/>
    </location>
</feature>
<dbReference type="SUPFAM" id="SSF53671">
    <property type="entry name" value="Aspartate/ornithine carbamoyltransferase"/>
    <property type="match status" value="1"/>
</dbReference>
<reference evidence="16" key="1">
    <citation type="journal article" date="2005" name="J. Mol. Evol.">
        <title>The origin of dihydroorotate dehydrogenase genes of kinetoplastids, with special reference to their biological significance and adaptation to anaerobic, parasitic conditions.</title>
        <authorList>
            <person name="Annoura T."/>
            <person name="Nara T."/>
            <person name="Makiuchi T."/>
            <person name="Hashimoto T."/>
            <person name="Aoki T."/>
        </authorList>
    </citation>
    <scope>NUCLEOTIDE SEQUENCE</scope>
</reference>
<evidence type="ECO:0000256" key="4">
    <source>
        <dbReference type="ARBA" id="ARBA00013008"/>
    </source>
</evidence>
<dbReference type="Pfam" id="PF00185">
    <property type="entry name" value="OTCace"/>
    <property type="match status" value="1"/>
</dbReference>
<dbReference type="GO" id="GO:0016597">
    <property type="term" value="F:amino acid binding"/>
    <property type="evidence" value="ECO:0007669"/>
    <property type="project" value="InterPro"/>
</dbReference>
<evidence type="ECO:0000256" key="3">
    <source>
        <dbReference type="ARBA" id="ARBA00008896"/>
    </source>
</evidence>
<dbReference type="GO" id="GO:0006520">
    <property type="term" value="P:amino acid metabolic process"/>
    <property type="evidence" value="ECO:0007669"/>
    <property type="project" value="InterPro"/>
</dbReference>
<dbReference type="InterPro" id="IPR006130">
    <property type="entry name" value="Asp/Orn_carbamoylTrfase"/>
</dbReference>
<proteinExistence type="inferred from homology"/>
<dbReference type="GO" id="GO:0004070">
    <property type="term" value="F:aspartate carbamoyltransferase activity"/>
    <property type="evidence" value="ECO:0007669"/>
    <property type="project" value="UniProtKB-EC"/>
</dbReference>
<dbReference type="CDD" id="cd04741">
    <property type="entry name" value="DHOD_1A_like"/>
    <property type="match status" value="1"/>
</dbReference>
<keyword evidence="9" id="KW-0560">Oxidoreductase</keyword>
<protein>
    <recommendedName>
        <fullName evidence="5">Dihydroorotate dehydrogenase (fumarate)</fullName>
        <ecNumber evidence="4">2.1.3.2</ecNumber>
    </recommendedName>
</protein>
<evidence type="ECO:0000259" key="14">
    <source>
        <dbReference type="Pfam" id="PF01180"/>
    </source>
</evidence>
<feature type="domain" description="Aspartate/ornithine carbamoyltransferase carbamoyl-P binding" evidence="15">
    <location>
        <begin position="12"/>
        <end position="150"/>
    </location>
</feature>
<dbReference type="InterPro" id="IPR033886">
    <property type="entry name" value="DHOD_1A"/>
</dbReference>
<dbReference type="Pfam" id="PF02729">
    <property type="entry name" value="OTCace_N"/>
    <property type="match status" value="1"/>
</dbReference>
<dbReference type="Pfam" id="PF01180">
    <property type="entry name" value="DHO_dh"/>
    <property type="match status" value="1"/>
</dbReference>
<dbReference type="NCBIfam" id="TIGR00670">
    <property type="entry name" value="asp_carb_tr"/>
    <property type="match status" value="1"/>
</dbReference>
<dbReference type="GO" id="GO:0004152">
    <property type="term" value="F:dihydroorotate dehydrogenase activity"/>
    <property type="evidence" value="ECO:0007669"/>
    <property type="project" value="InterPro"/>
</dbReference>
<dbReference type="InterPro" id="IPR036901">
    <property type="entry name" value="Asp/Orn_carbamoylTrfase_sf"/>
</dbReference>
<comment type="pathway">
    <text evidence="1">Pyrimidine metabolism; UMP biosynthesis via de novo pathway; (S)-dihydroorotate from bicarbonate: step 2/3.</text>
</comment>
<dbReference type="InterPro" id="IPR002082">
    <property type="entry name" value="Asp_carbamoyltransf"/>
</dbReference>
<evidence type="ECO:0000256" key="5">
    <source>
        <dbReference type="ARBA" id="ARBA00021374"/>
    </source>
</evidence>
<evidence type="ECO:0000256" key="12">
    <source>
        <dbReference type="ARBA" id="ARBA00058668"/>
    </source>
</evidence>
<dbReference type="EMBL" id="AB159227">
    <property type="protein sequence ID" value="BAD29726.1"/>
    <property type="molecule type" value="Genomic_DNA"/>
</dbReference>
<keyword evidence="8" id="KW-0665">Pyrimidine biosynthesis</keyword>
<evidence type="ECO:0000256" key="6">
    <source>
        <dbReference type="ARBA" id="ARBA00022490"/>
    </source>
</evidence>
<dbReference type="EC" id="2.1.3.2" evidence="4"/>
<dbReference type="InterPro" id="IPR006131">
    <property type="entry name" value="Asp_carbamoyltransf_Asp/Orn-bd"/>
</dbReference>
<feature type="domain" description="Dihydroorotate dehydrogenase catalytic" evidence="14">
    <location>
        <begin position="336"/>
        <end position="629"/>
    </location>
</feature>
<name>Q6F4D1_9EUGL</name>
<comment type="function">
    <text evidence="12">Catalyzes the conversion of dihydroorotate to orotate with fumarate as the electron acceptor. Molecular oxygen can replace fumarate in vitro.</text>
</comment>
<organism evidence="16">
    <name type="scientific">Neobodo saliens</name>
    <dbReference type="NCBI Taxonomy" id="351712"/>
    <lineage>
        <taxon>Eukaryota</taxon>
        <taxon>Discoba</taxon>
        <taxon>Euglenozoa</taxon>
        <taxon>Kinetoplastea</taxon>
        <taxon>Metakinetoplastina</taxon>
        <taxon>Neobodonida</taxon>
        <taxon>Neobodo</taxon>
    </lineage>
</organism>
<gene>
    <name evidence="16" type="primary">ACT-DHOD</name>
</gene>
<dbReference type="Gene3D" id="3.40.50.1370">
    <property type="entry name" value="Aspartate/ornithine carbamoyltransferase"/>
    <property type="match status" value="2"/>
</dbReference>
<dbReference type="GO" id="GO:0005737">
    <property type="term" value="C:cytoplasm"/>
    <property type="evidence" value="ECO:0007669"/>
    <property type="project" value="InterPro"/>
</dbReference>
<dbReference type="UniPathway" id="UPA00070">
    <property type="reaction ID" value="UER00116"/>
</dbReference>
<keyword evidence="6" id="KW-0963">Cytoplasm</keyword>
<dbReference type="NCBIfam" id="NF002702">
    <property type="entry name" value="PRK02506.1"/>
    <property type="match status" value="1"/>
</dbReference>
<sequence length="648" mass="69108">MQGTLQALRGAHIAGASQYNRTILEDLTALALHLKQLNAAGHVFDELRGKVMSPLFFENSSRTYASFVAAMQKLGGSVVALPIEASSVSKGETVSDTVRTMDAYSDVIVLRHPSVDAMADASRVSRAPVLNAGNGSGEHPTQALLDVVTMLAELGRIDGKTVVLVGDLKHGRTVHSLARVLANFNVAALHFVAPAGLEMPDSVASELLAAGVATETHAALTPELVAEADVVYLTRTQKERFASAEAYEAVKGTYRMDAALLAHAKSDMVVMHPLPRNEELSTDVDGDRRAAYMRQMNYGLYARMALLLVVLGRADEHARVASAAMAPREAARAVDLSVSVLGHTFANPLMNAAGVCCSTTEELDSLLASASGTLITKSCTAQQRDGNPAPRFKPLPLGSINSMGLPNEGYEYYAEYVSHRAKGGAAAKPIFFSISGMTMQDSADMAAKLAAHPQGANVLLELNLSCPNVPGKPQIGYDMQDMRRYLEAVTAVYPRPFGVKLPPYFDMAHFDQAAEVLNAFPSVAFLTCINSVGNGLVIDDTCDTVAIKPKNGFGGIGGEYVLPTALANVNAFRTRCPEKVIIGCGGVLCGRDAYQHLLAGASLVQVGTQLWKEGPDAFRRIRDELQAHLARKGYGADRDAIGKLKVIE</sequence>
<evidence type="ECO:0000256" key="7">
    <source>
        <dbReference type="ARBA" id="ARBA00022679"/>
    </source>
</evidence>
<evidence type="ECO:0000313" key="16">
    <source>
        <dbReference type="EMBL" id="BAD29726.1"/>
    </source>
</evidence>
<evidence type="ECO:0000256" key="10">
    <source>
        <dbReference type="ARBA" id="ARBA00043884"/>
    </source>
</evidence>
<comment type="function">
    <text evidence="10">Catalyzes the condensation of carbamoyl phosphate and aspartate to form carbamoyl aspartate and inorganic phosphate, the committed step in the de novo pyrimidine nucleotide biosynthesis pathway.</text>
</comment>
<dbReference type="PANTHER" id="PTHR45753">
    <property type="entry name" value="ORNITHINE CARBAMOYLTRANSFERASE, MITOCHONDRIAL"/>
    <property type="match status" value="1"/>
</dbReference>
<dbReference type="InterPro" id="IPR005720">
    <property type="entry name" value="Dihydroorotate_DH_cat"/>
</dbReference>
<dbReference type="PRINTS" id="PR00101">
    <property type="entry name" value="ATCASE"/>
</dbReference>
<comment type="similarity">
    <text evidence="2">Belongs to the dihydroorotate dehydrogenase family. Type 1 subfamily.</text>
</comment>
<dbReference type="InterPro" id="IPR013785">
    <property type="entry name" value="Aldolase_TIM"/>
</dbReference>
<dbReference type="GO" id="GO:0044205">
    <property type="term" value="P:'de novo' UMP biosynthetic process"/>
    <property type="evidence" value="ECO:0007669"/>
    <property type="project" value="UniProtKB-UniPathway"/>
</dbReference>
<dbReference type="InterPro" id="IPR006132">
    <property type="entry name" value="Asp/Orn_carbamoyltranf_P-bd"/>
</dbReference>
<dbReference type="BRENDA" id="1.3.98.1">
    <property type="organism ID" value="9050"/>
</dbReference>
<dbReference type="FunFam" id="3.20.20.70:FF:000027">
    <property type="entry name" value="Dihydropyrimidine dehydrogenase [NADP(+)]"/>
    <property type="match status" value="1"/>
</dbReference>
<evidence type="ECO:0000256" key="9">
    <source>
        <dbReference type="ARBA" id="ARBA00023002"/>
    </source>
</evidence>
<evidence type="ECO:0000256" key="2">
    <source>
        <dbReference type="ARBA" id="ARBA00008008"/>
    </source>
</evidence>
<comment type="catalytic activity">
    <reaction evidence="11">
        <text>carbamoyl phosphate + L-aspartate = N-carbamoyl-L-aspartate + phosphate + H(+)</text>
        <dbReference type="Rhea" id="RHEA:20013"/>
        <dbReference type="ChEBI" id="CHEBI:15378"/>
        <dbReference type="ChEBI" id="CHEBI:29991"/>
        <dbReference type="ChEBI" id="CHEBI:32814"/>
        <dbReference type="ChEBI" id="CHEBI:43474"/>
        <dbReference type="ChEBI" id="CHEBI:58228"/>
        <dbReference type="EC" id="2.1.3.2"/>
    </reaction>
</comment>
<evidence type="ECO:0000256" key="8">
    <source>
        <dbReference type="ARBA" id="ARBA00022975"/>
    </source>
</evidence>
<dbReference type="Gene3D" id="3.20.20.70">
    <property type="entry name" value="Aldolase class I"/>
    <property type="match status" value="1"/>
</dbReference>
<dbReference type="AlphaFoldDB" id="Q6F4D1"/>
<evidence type="ECO:0000256" key="1">
    <source>
        <dbReference type="ARBA" id="ARBA00004852"/>
    </source>
</evidence>
<accession>Q6F4D1</accession>
<keyword evidence="7 16" id="KW-0808">Transferase</keyword>
<evidence type="ECO:0000256" key="11">
    <source>
        <dbReference type="ARBA" id="ARBA00048859"/>
    </source>
</evidence>
<comment type="similarity">
    <text evidence="3">Belongs to the aspartate/ornithine carbamoyltransferase superfamily. ATCase family.</text>
</comment>